<protein>
    <recommendedName>
        <fullName evidence="5">DUF4870 domain-containing protein</fullName>
    </recommendedName>
</protein>
<dbReference type="Proteomes" id="UP000806285">
    <property type="component" value="Unassembled WGS sequence"/>
</dbReference>
<dbReference type="RefSeq" id="WP_193676110.1">
    <property type="nucleotide sequence ID" value="NZ_JADDIV010000002.1"/>
</dbReference>
<organism evidence="3 4">
    <name type="scientific">Ramlibacter pallidus</name>
    <dbReference type="NCBI Taxonomy" id="2780087"/>
    <lineage>
        <taxon>Bacteria</taxon>
        <taxon>Pseudomonadati</taxon>
        <taxon>Pseudomonadota</taxon>
        <taxon>Betaproteobacteria</taxon>
        <taxon>Burkholderiales</taxon>
        <taxon>Comamonadaceae</taxon>
        <taxon>Ramlibacter</taxon>
    </lineage>
</organism>
<proteinExistence type="predicted"/>
<evidence type="ECO:0000256" key="1">
    <source>
        <dbReference type="SAM" id="MobiDB-lite"/>
    </source>
</evidence>
<evidence type="ECO:0000313" key="3">
    <source>
        <dbReference type="EMBL" id="MBE7367513.1"/>
    </source>
</evidence>
<dbReference type="EMBL" id="JADDIV010000002">
    <property type="protein sequence ID" value="MBE7367513.1"/>
    <property type="molecule type" value="Genomic_DNA"/>
</dbReference>
<reference evidence="3 4" key="1">
    <citation type="submission" date="2020-10" db="EMBL/GenBank/DDBJ databases">
        <title>Ramlibacter sp. HM2 16S ribosomal RNA gene Genome sequencing and assembly.</title>
        <authorList>
            <person name="Kang M."/>
        </authorList>
    </citation>
    <scope>NUCLEOTIDE SEQUENCE [LARGE SCALE GENOMIC DNA]</scope>
    <source>
        <strain evidence="3 4">HM2</strain>
    </source>
</reference>
<feature type="transmembrane region" description="Helical" evidence="2">
    <location>
        <begin position="128"/>
        <end position="154"/>
    </location>
</feature>
<keyword evidence="2" id="KW-1133">Transmembrane helix</keyword>
<feature type="region of interest" description="Disordered" evidence="1">
    <location>
        <begin position="1"/>
        <end position="38"/>
    </location>
</feature>
<feature type="transmembrane region" description="Helical" evidence="2">
    <location>
        <begin position="99"/>
        <end position="122"/>
    </location>
</feature>
<evidence type="ECO:0000313" key="4">
    <source>
        <dbReference type="Proteomes" id="UP000806285"/>
    </source>
</evidence>
<keyword evidence="4" id="KW-1185">Reference proteome</keyword>
<keyword evidence="2" id="KW-0812">Transmembrane</keyword>
<gene>
    <name evidence="3" type="ORF">IM787_08045</name>
</gene>
<keyword evidence="2" id="KW-0472">Membrane</keyword>
<feature type="compositionally biased region" description="Basic and acidic residues" evidence="1">
    <location>
        <begin position="1"/>
        <end position="17"/>
    </location>
</feature>
<evidence type="ECO:0008006" key="5">
    <source>
        <dbReference type="Google" id="ProtNLM"/>
    </source>
</evidence>
<name>A0ABR9S1Z2_9BURK</name>
<evidence type="ECO:0000256" key="2">
    <source>
        <dbReference type="SAM" id="Phobius"/>
    </source>
</evidence>
<feature type="transmembrane region" description="Helical" evidence="2">
    <location>
        <begin position="58"/>
        <end position="79"/>
    </location>
</feature>
<sequence length="170" mass="18700">MEAGEQARKDALERAWADTHAVNQRQRPELPVGRQPDGSAIRDRMQQENLNIMAHVVYGMYVLPVGLTAIIGLILAHVLKGKAQGSFLQTHFRWQIRTFWLSLALTVVMVGAGIAAMGGFAVTGMQSVGGVVAALVTGIAFWGVLGLIWVWFLYRVIKGWVYLVQVKEIG</sequence>
<accession>A0ABR9S1Z2</accession>
<comment type="caution">
    <text evidence="3">The sequence shown here is derived from an EMBL/GenBank/DDBJ whole genome shotgun (WGS) entry which is preliminary data.</text>
</comment>